<dbReference type="Proteomes" id="UP000050790">
    <property type="component" value="Unassembled WGS sequence"/>
</dbReference>
<evidence type="ECO:0000313" key="3">
    <source>
        <dbReference type="WBParaSite" id="SMRG1_10560.1"/>
    </source>
</evidence>
<sequence length="149" mass="17431">MLQLDSKSKYKPEFNDQSQSSIPKLPELSFQDVEKYFSDLWFEQISISEAVNRSDVTFGYQLTVCDTIEMKVQVIFVLALSLNMVVNKVILVGGDCKLDCLKRYLMCDDRCKRMPFREETCYLECKNTLSECLDKPCAKFAEDYYERYS</sequence>
<dbReference type="AlphaFoldDB" id="A0AA84Z3S1"/>
<dbReference type="WBParaSite" id="SMRG1_10560.1">
    <property type="protein sequence ID" value="SMRG1_10560.1"/>
    <property type="gene ID" value="SMRG1_10560"/>
</dbReference>
<name>A0AA84Z3S1_9TREM</name>
<evidence type="ECO:0000256" key="1">
    <source>
        <dbReference type="SAM" id="MobiDB-lite"/>
    </source>
</evidence>
<feature type="region of interest" description="Disordered" evidence="1">
    <location>
        <begin position="1"/>
        <end position="20"/>
    </location>
</feature>
<organism evidence="2 3">
    <name type="scientific">Schistosoma margrebowiei</name>
    <dbReference type="NCBI Taxonomy" id="48269"/>
    <lineage>
        <taxon>Eukaryota</taxon>
        <taxon>Metazoa</taxon>
        <taxon>Spiralia</taxon>
        <taxon>Lophotrochozoa</taxon>
        <taxon>Platyhelminthes</taxon>
        <taxon>Trematoda</taxon>
        <taxon>Digenea</taxon>
        <taxon>Strigeidida</taxon>
        <taxon>Schistosomatoidea</taxon>
        <taxon>Schistosomatidae</taxon>
        <taxon>Schistosoma</taxon>
    </lineage>
</organism>
<accession>A0AA84Z3S1</accession>
<reference evidence="3" key="1">
    <citation type="submission" date="2023-11" db="UniProtKB">
        <authorList>
            <consortium name="WormBaseParasite"/>
        </authorList>
    </citation>
    <scope>IDENTIFICATION</scope>
</reference>
<feature type="compositionally biased region" description="Basic and acidic residues" evidence="1">
    <location>
        <begin position="1"/>
        <end position="14"/>
    </location>
</feature>
<evidence type="ECO:0000313" key="2">
    <source>
        <dbReference type="Proteomes" id="UP000050790"/>
    </source>
</evidence>
<proteinExistence type="predicted"/>
<protein>
    <submittedName>
        <fullName evidence="3">Uncharacterized protein</fullName>
    </submittedName>
</protein>